<dbReference type="PANTHER" id="PTHR31616:SF0">
    <property type="entry name" value="GLUCAN 1,4-ALPHA-GLUCOSIDASE"/>
    <property type="match status" value="1"/>
</dbReference>
<dbReference type="EMBL" id="BATB01000004">
    <property type="protein sequence ID" value="GAD54517.1"/>
    <property type="molecule type" value="Genomic_DNA"/>
</dbReference>
<evidence type="ECO:0000259" key="1">
    <source>
        <dbReference type="Pfam" id="PF00723"/>
    </source>
</evidence>
<evidence type="ECO:0000313" key="3">
    <source>
        <dbReference type="EMBL" id="GAD54517.1"/>
    </source>
</evidence>
<dbReference type="InterPro" id="IPR008928">
    <property type="entry name" value="6-hairpin_glycosidase_sf"/>
</dbReference>
<reference evidence="3" key="1">
    <citation type="journal article" date="2013" name="Genome Announc.">
        <title>Draft Genome Sequence of Loktanella cinnabarina LL-001T, Isolated from Deep-Sea Floor Sediment.</title>
        <authorList>
            <person name="Nishi S."/>
            <person name="Tsubouchi T."/>
            <person name="Takaki Y."/>
            <person name="Koyanagi R."/>
            <person name="Satoh N."/>
            <person name="Maruyama T."/>
            <person name="Hatada Y."/>
        </authorList>
    </citation>
    <scope>NUCLEOTIDE SEQUENCE [LARGE SCALE GENOMIC DNA]</scope>
    <source>
        <strain evidence="3">LL-001</strain>
    </source>
</reference>
<accession>U2Z0B2</accession>
<organism evidence="3 4">
    <name type="scientific">Limimaricola cinnabarinus LL-001</name>
    <dbReference type="NCBI Taxonomy" id="1337093"/>
    <lineage>
        <taxon>Bacteria</taxon>
        <taxon>Pseudomonadati</taxon>
        <taxon>Pseudomonadota</taxon>
        <taxon>Alphaproteobacteria</taxon>
        <taxon>Rhodobacterales</taxon>
        <taxon>Paracoccaceae</taxon>
        <taxon>Limimaricola</taxon>
    </lineage>
</organism>
<dbReference type="InterPro" id="IPR011613">
    <property type="entry name" value="GH15-like"/>
</dbReference>
<dbReference type="GO" id="GO:0004553">
    <property type="term" value="F:hydrolase activity, hydrolyzing O-glycosyl compounds"/>
    <property type="evidence" value="ECO:0007669"/>
    <property type="project" value="TreeGrafter"/>
</dbReference>
<dbReference type="InterPro" id="IPR045582">
    <property type="entry name" value="Trehalase-like_N"/>
</dbReference>
<comment type="caution">
    <text evidence="3">The sequence shown here is derived from an EMBL/GenBank/DDBJ whole genome shotgun (WGS) entry which is preliminary data.</text>
</comment>
<dbReference type="InterPro" id="IPR012341">
    <property type="entry name" value="6hp_glycosidase-like_sf"/>
</dbReference>
<dbReference type="AlphaFoldDB" id="U2Z0B2"/>
<sequence length="604" mass="65825">MTDTRYRPEDQIGAVASNTVPIRDLGVIGDRRSAAVLDRMGRILWYCPCRFDGPSLFAGLLDPKGGEWRIEMAGAEAGPRRYIDGSGMLETTLTSVDGNLLLCDWMTSGPQAPTGVLVREISTAPAPVRIVLDPRPGYGRRRPNIKVEADTVTIEGMALHGSHRLKAEGDSVVMSLPEGEAGWMALSDGPLSRPERAKIDNWRGHTLGHWEELDAALDYTGVFAEEIAASLRAIRLCTHEESGATVAAVTTSLPEVPGGTRNWDYRYVWLRDAGMIVSALLRLFGRDREGEAYLRFICRGSGSSDRYPMAVFTDLDGETAPRETELPLEGWRGARPVRVGNGAADQLQLDAYANVVLAAKLLYREGSAEGLAHWDVVQDICDFLCANWAEPDHGIWEETPPRHYVSGKVVAACALESAAEYGSAAEAAQWRRVAAEIRDWITAHGLTSEGAYAVYPGVEEVDVTAALFPVWNFCDADTPEMRATMTALERDWSPDGLLYHRRLECADGHDEGVFLAAGFWVAQYWVMRGDLERAQAIIKAGIAQANDLGLLSEEANPRSGAMLGNIPQAFAHAGLIGAVFDLNTALEARAAETQERQDEVGSNG</sequence>
<dbReference type="SUPFAM" id="SSF48208">
    <property type="entry name" value="Six-hairpin glycosidases"/>
    <property type="match status" value="1"/>
</dbReference>
<dbReference type="Proteomes" id="UP000016566">
    <property type="component" value="Unassembled WGS sequence"/>
</dbReference>
<proteinExistence type="predicted"/>
<feature type="domain" description="GH15-like" evidence="1">
    <location>
        <begin position="227"/>
        <end position="522"/>
    </location>
</feature>
<dbReference type="STRING" id="1337093.MBELCI_0569"/>
<dbReference type="RefSeq" id="WP_021692625.1">
    <property type="nucleotide sequence ID" value="NZ_BATB01000004.1"/>
</dbReference>
<feature type="domain" description="Trehalase-like N-terminal" evidence="2">
    <location>
        <begin position="17"/>
        <end position="157"/>
    </location>
</feature>
<dbReference type="Gene3D" id="1.50.10.10">
    <property type="match status" value="1"/>
</dbReference>
<evidence type="ECO:0000313" key="4">
    <source>
        <dbReference type="Proteomes" id="UP000016566"/>
    </source>
</evidence>
<dbReference type="GO" id="GO:0005975">
    <property type="term" value="P:carbohydrate metabolic process"/>
    <property type="evidence" value="ECO:0007669"/>
    <property type="project" value="InterPro"/>
</dbReference>
<gene>
    <name evidence="3" type="ORF">MBELCI_0569</name>
</gene>
<dbReference type="PANTHER" id="PTHR31616">
    <property type="entry name" value="TREHALASE"/>
    <property type="match status" value="1"/>
</dbReference>
<dbReference type="OrthoDB" id="3902805at2"/>
<keyword evidence="4" id="KW-1185">Reference proteome</keyword>
<evidence type="ECO:0000259" key="2">
    <source>
        <dbReference type="Pfam" id="PF19291"/>
    </source>
</evidence>
<dbReference type="Pfam" id="PF00723">
    <property type="entry name" value="Glyco_hydro_15"/>
    <property type="match status" value="1"/>
</dbReference>
<dbReference type="Pfam" id="PF19291">
    <property type="entry name" value="TREH_N"/>
    <property type="match status" value="1"/>
</dbReference>
<protein>
    <submittedName>
        <fullName evidence="3">Glucoamylase</fullName>
    </submittedName>
</protein>
<name>U2Z0B2_9RHOB</name>
<dbReference type="eggNOG" id="COG3387">
    <property type="taxonomic scope" value="Bacteria"/>
</dbReference>